<dbReference type="EMBL" id="BAAANL010000006">
    <property type="protein sequence ID" value="GAA1870151.1"/>
    <property type="molecule type" value="Genomic_DNA"/>
</dbReference>
<keyword evidence="11" id="KW-1185">Reference proteome</keyword>
<gene>
    <name evidence="10" type="ORF">GCM10009751_31500</name>
</gene>
<evidence type="ECO:0000256" key="3">
    <source>
        <dbReference type="ARBA" id="ARBA00022475"/>
    </source>
</evidence>
<comment type="subcellular location">
    <subcellularLocation>
        <location evidence="1 7">Cell membrane</location>
        <topology evidence="1 7">Multi-pass membrane protein</topology>
    </subcellularLocation>
</comment>
<organism evidence="10 11">
    <name type="scientific">Myceligenerans crystallogenes</name>
    <dbReference type="NCBI Taxonomy" id="316335"/>
    <lineage>
        <taxon>Bacteria</taxon>
        <taxon>Bacillati</taxon>
        <taxon>Actinomycetota</taxon>
        <taxon>Actinomycetes</taxon>
        <taxon>Micrococcales</taxon>
        <taxon>Promicromonosporaceae</taxon>
        <taxon>Myceligenerans</taxon>
    </lineage>
</organism>
<evidence type="ECO:0000259" key="9">
    <source>
        <dbReference type="PROSITE" id="PS50928"/>
    </source>
</evidence>
<reference evidence="10 11" key="1">
    <citation type="journal article" date="2019" name="Int. J. Syst. Evol. Microbiol.">
        <title>The Global Catalogue of Microorganisms (GCM) 10K type strain sequencing project: providing services to taxonomists for standard genome sequencing and annotation.</title>
        <authorList>
            <consortium name="The Broad Institute Genomics Platform"/>
            <consortium name="The Broad Institute Genome Sequencing Center for Infectious Disease"/>
            <person name="Wu L."/>
            <person name="Ma J."/>
        </authorList>
    </citation>
    <scope>NUCLEOTIDE SEQUENCE [LARGE SCALE GENOMIC DNA]</scope>
    <source>
        <strain evidence="10 11">JCM 14326</strain>
    </source>
</reference>
<proteinExistence type="inferred from homology"/>
<feature type="transmembrane region" description="Helical" evidence="7">
    <location>
        <begin position="41"/>
        <end position="69"/>
    </location>
</feature>
<keyword evidence="5 7" id="KW-1133">Transmembrane helix</keyword>
<evidence type="ECO:0000256" key="2">
    <source>
        <dbReference type="ARBA" id="ARBA00022448"/>
    </source>
</evidence>
<protein>
    <submittedName>
        <fullName evidence="10">Sugar ABC transporter permease</fullName>
    </submittedName>
</protein>
<evidence type="ECO:0000256" key="1">
    <source>
        <dbReference type="ARBA" id="ARBA00004651"/>
    </source>
</evidence>
<keyword evidence="3" id="KW-1003">Cell membrane</keyword>
<dbReference type="PANTHER" id="PTHR30193">
    <property type="entry name" value="ABC TRANSPORTER PERMEASE PROTEIN"/>
    <property type="match status" value="1"/>
</dbReference>
<evidence type="ECO:0000256" key="6">
    <source>
        <dbReference type="ARBA" id="ARBA00023136"/>
    </source>
</evidence>
<feature type="transmembrane region" description="Helical" evidence="7">
    <location>
        <begin position="134"/>
        <end position="154"/>
    </location>
</feature>
<evidence type="ECO:0000313" key="10">
    <source>
        <dbReference type="EMBL" id="GAA1870151.1"/>
    </source>
</evidence>
<feature type="transmembrane region" description="Helical" evidence="7">
    <location>
        <begin position="292"/>
        <end position="313"/>
    </location>
</feature>
<keyword evidence="6 7" id="KW-0472">Membrane</keyword>
<dbReference type="PROSITE" id="PS50928">
    <property type="entry name" value="ABC_TM1"/>
    <property type="match status" value="1"/>
</dbReference>
<feature type="region of interest" description="Disordered" evidence="8">
    <location>
        <begin position="1"/>
        <end position="34"/>
    </location>
</feature>
<evidence type="ECO:0000313" key="11">
    <source>
        <dbReference type="Proteomes" id="UP001501094"/>
    </source>
</evidence>
<name>A0ABN2NJ05_9MICO</name>
<comment type="caution">
    <text evidence="10">The sequence shown here is derived from an EMBL/GenBank/DDBJ whole genome shotgun (WGS) entry which is preliminary data.</text>
</comment>
<dbReference type="InterPro" id="IPR000515">
    <property type="entry name" value="MetI-like"/>
</dbReference>
<accession>A0ABN2NJ05</accession>
<dbReference type="PANTHER" id="PTHR30193:SF41">
    <property type="entry name" value="DIACETYLCHITOBIOSE UPTAKE SYSTEM PERMEASE PROTEIN NGCF"/>
    <property type="match status" value="1"/>
</dbReference>
<dbReference type="InterPro" id="IPR051393">
    <property type="entry name" value="ABC_transporter_permease"/>
</dbReference>
<keyword evidence="4 7" id="KW-0812">Transmembrane</keyword>
<dbReference type="Pfam" id="PF00528">
    <property type="entry name" value="BPD_transp_1"/>
    <property type="match status" value="1"/>
</dbReference>
<sequence length="321" mass="34575">MTAPTTEGPPARGAATGSSGSRRHHPPRSKRTTVAGRRSRIGYLFVSGYVLFAVAFGVLPALYAVFIAFLDGEGRFSGVASFTRVLQDFRFWPGALHVGAFLLSWLVALLVLVTLLALLVHGIGRRWLSSGIRFVYYIPGALAGASSVVLWLFVLNPTVSPVSAVLRAFGFETFVQTISPGNLPVVLAIIAFWTGAGGWIVVMYGALNSIPHEVLEAARMDGAGPVRTALHIQLPMLRKWISYMAVMSLASGTQLFVEPRVLSQASHAVVPADWSLNQLAYLYAFKQQDLNGSAAIAVILLVVSLGLSTFFVVRGGLFERD</sequence>
<dbReference type="Proteomes" id="UP001501094">
    <property type="component" value="Unassembled WGS sequence"/>
</dbReference>
<evidence type="ECO:0000256" key="4">
    <source>
        <dbReference type="ARBA" id="ARBA00022692"/>
    </source>
</evidence>
<dbReference type="Gene3D" id="1.10.3720.10">
    <property type="entry name" value="MetI-like"/>
    <property type="match status" value="1"/>
</dbReference>
<dbReference type="InterPro" id="IPR035906">
    <property type="entry name" value="MetI-like_sf"/>
</dbReference>
<dbReference type="CDD" id="cd06261">
    <property type="entry name" value="TM_PBP2"/>
    <property type="match status" value="1"/>
</dbReference>
<evidence type="ECO:0000256" key="5">
    <source>
        <dbReference type="ARBA" id="ARBA00022989"/>
    </source>
</evidence>
<evidence type="ECO:0000256" key="8">
    <source>
        <dbReference type="SAM" id="MobiDB-lite"/>
    </source>
</evidence>
<dbReference type="SUPFAM" id="SSF161098">
    <property type="entry name" value="MetI-like"/>
    <property type="match status" value="1"/>
</dbReference>
<feature type="domain" description="ABC transmembrane type-1" evidence="9">
    <location>
        <begin position="98"/>
        <end position="311"/>
    </location>
</feature>
<evidence type="ECO:0000256" key="7">
    <source>
        <dbReference type="RuleBase" id="RU363032"/>
    </source>
</evidence>
<feature type="transmembrane region" description="Helical" evidence="7">
    <location>
        <begin position="89"/>
        <end position="122"/>
    </location>
</feature>
<feature type="transmembrane region" description="Helical" evidence="7">
    <location>
        <begin position="185"/>
        <end position="207"/>
    </location>
</feature>
<dbReference type="RefSeq" id="WP_344104686.1">
    <property type="nucleotide sequence ID" value="NZ_BAAANL010000006.1"/>
</dbReference>
<keyword evidence="2 7" id="KW-0813">Transport</keyword>
<feature type="compositionally biased region" description="Basic residues" evidence="8">
    <location>
        <begin position="21"/>
        <end position="31"/>
    </location>
</feature>
<comment type="similarity">
    <text evidence="7">Belongs to the binding-protein-dependent transport system permease family.</text>
</comment>